<proteinExistence type="predicted"/>
<dbReference type="CDD" id="cd00167">
    <property type="entry name" value="SANT"/>
    <property type="match status" value="1"/>
</dbReference>
<protein>
    <recommendedName>
        <fullName evidence="10">Myb-like domain-containing protein</fullName>
    </recommendedName>
</protein>
<dbReference type="PANTHER" id="PTHR43952:SF68">
    <property type="entry name" value="PROTEIN RADIALIS-LIKE 1"/>
    <property type="match status" value="1"/>
</dbReference>
<dbReference type="PANTHER" id="PTHR43952">
    <property type="entry name" value="MYB FAMILY TRANSCRIPTION FACTOR-RELATED"/>
    <property type="match status" value="1"/>
</dbReference>
<dbReference type="FunFam" id="1.10.10.60:FF:000154">
    <property type="entry name" value="Transcription factor SRM1"/>
    <property type="match status" value="1"/>
</dbReference>
<keyword evidence="9" id="KW-1185">Reference proteome</keyword>
<feature type="domain" description="HTH myb-type" evidence="7">
    <location>
        <begin position="159"/>
        <end position="187"/>
    </location>
</feature>
<dbReference type="GO" id="GO:0005634">
    <property type="term" value="C:nucleus"/>
    <property type="evidence" value="ECO:0007669"/>
    <property type="project" value="UniProtKB-SubCell"/>
</dbReference>
<feature type="domain" description="Myb-like" evidence="6">
    <location>
        <begin position="129"/>
        <end position="183"/>
    </location>
</feature>
<accession>A0A9Q1KVZ0</accession>
<dbReference type="InterPro" id="IPR001005">
    <property type="entry name" value="SANT/Myb"/>
</dbReference>
<keyword evidence="2" id="KW-0805">Transcription regulation</keyword>
<dbReference type="InterPro" id="IPR017930">
    <property type="entry name" value="Myb_dom"/>
</dbReference>
<dbReference type="EMBL" id="JAKOGI010000012">
    <property type="protein sequence ID" value="KAJ8450890.1"/>
    <property type="molecule type" value="Genomic_DNA"/>
</dbReference>
<evidence type="ECO:0008006" key="10">
    <source>
        <dbReference type="Google" id="ProtNLM"/>
    </source>
</evidence>
<dbReference type="PROSITE" id="PS50090">
    <property type="entry name" value="MYB_LIKE"/>
    <property type="match status" value="1"/>
</dbReference>
<dbReference type="InterPro" id="IPR009057">
    <property type="entry name" value="Homeodomain-like_sf"/>
</dbReference>
<evidence type="ECO:0000256" key="4">
    <source>
        <dbReference type="ARBA" id="ARBA00023242"/>
    </source>
</evidence>
<evidence type="ECO:0000256" key="5">
    <source>
        <dbReference type="SAM" id="MobiDB-lite"/>
    </source>
</evidence>
<dbReference type="AlphaFoldDB" id="A0A9Q1KVZ0"/>
<evidence type="ECO:0000256" key="3">
    <source>
        <dbReference type="ARBA" id="ARBA00023163"/>
    </source>
</evidence>
<evidence type="ECO:0000313" key="8">
    <source>
        <dbReference type="EMBL" id="KAJ8450890.1"/>
    </source>
</evidence>
<dbReference type="GO" id="GO:0003700">
    <property type="term" value="F:DNA-binding transcription factor activity"/>
    <property type="evidence" value="ECO:0007669"/>
    <property type="project" value="InterPro"/>
</dbReference>
<name>A0A9Q1KVZ0_9CARY</name>
<dbReference type="Pfam" id="PF00249">
    <property type="entry name" value="Myb_DNA-binding"/>
    <property type="match status" value="1"/>
</dbReference>
<dbReference type="SUPFAM" id="SSF46689">
    <property type="entry name" value="Homeodomain-like"/>
    <property type="match status" value="1"/>
</dbReference>
<keyword evidence="4" id="KW-0539">Nucleus</keyword>
<sequence length="207" mass="23091">MFGREEEKKSIFKSGSQDDFTTLLAPLAKTNKPAEPGDWDGVGVGSSLPLPFHSDRNTQVSRAGMESETRQGETKPSAAPANPAITSCRRKKKEDATFLEDLKDHIDEFINASVEEHKSCAAKTIQKVNQQLQGSSWTWEQNKAFEKALVVYDKDTPDRWDNIARAVSGKTAEQCKQHYNDLIEDIKNIEEGRIPFPSYTNGATKSN</sequence>
<evidence type="ECO:0000256" key="1">
    <source>
        <dbReference type="ARBA" id="ARBA00004123"/>
    </source>
</evidence>
<dbReference type="SMART" id="SM00717">
    <property type="entry name" value="SANT"/>
    <property type="match status" value="1"/>
</dbReference>
<dbReference type="Gene3D" id="1.10.10.60">
    <property type="entry name" value="Homeodomain-like"/>
    <property type="match status" value="1"/>
</dbReference>
<keyword evidence="3" id="KW-0804">Transcription</keyword>
<dbReference type="PROSITE" id="PS51294">
    <property type="entry name" value="HTH_MYB"/>
    <property type="match status" value="1"/>
</dbReference>
<evidence type="ECO:0000259" key="6">
    <source>
        <dbReference type="PROSITE" id="PS50090"/>
    </source>
</evidence>
<feature type="region of interest" description="Disordered" evidence="5">
    <location>
        <begin position="26"/>
        <end position="90"/>
    </location>
</feature>
<comment type="subcellular location">
    <subcellularLocation>
        <location evidence="1">Nucleus</location>
    </subcellularLocation>
</comment>
<comment type="caution">
    <text evidence="8">The sequence shown here is derived from an EMBL/GenBank/DDBJ whole genome shotgun (WGS) entry which is preliminary data.</text>
</comment>
<reference evidence="8" key="1">
    <citation type="submission" date="2022-04" db="EMBL/GenBank/DDBJ databases">
        <title>Carnegiea gigantea Genome sequencing and assembly v2.</title>
        <authorList>
            <person name="Copetti D."/>
            <person name="Sanderson M.J."/>
            <person name="Burquez A."/>
            <person name="Wojciechowski M.F."/>
        </authorList>
    </citation>
    <scope>NUCLEOTIDE SEQUENCE</scope>
    <source>
        <strain evidence="8">SGP5-SGP5p</strain>
        <tissue evidence="8">Aerial part</tissue>
    </source>
</reference>
<organism evidence="8 9">
    <name type="scientific">Carnegiea gigantea</name>
    <dbReference type="NCBI Taxonomy" id="171969"/>
    <lineage>
        <taxon>Eukaryota</taxon>
        <taxon>Viridiplantae</taxon>
        <taxon>Streptophyta</taxon>
        <taxon>Embryophyta</taxon>
        <taxon>Tracheophyta</taxon>
        <taxon>Spermatophyta</taxon>
        <taxon>Magnoliopsida</taxon>
        <taxon>eudicotyledons</taxon>
        <taxon>Gunneridae</taxon>
        <taxon>Pentapetalae</taxon>
        <taxon>Caryophyllales</taxon>
        <taxon>Cactineae</taxon>
        <taxon>Cactaceae</taxon>
        <taxon>Cactoideae</taxon>
        <taxon>Echinocereeae</taxon>
        <taxon>Carnegiea</taxon>
    </lineage>
</organism>
<evidence type="ECO:0000313" key="9">
    <source>
        <dbReference type="Proteomes" id="UP001153076"/>
    </source>
</evidence>
<gene>
    <name evidence="8" type="ORF">Cgig2_032515</name>
</gene>
<evidence type="ECO:0000259" key="7">
    <source>
        <dbReference type="PROSITE" id="PS51294"/>
    </source>
</evidence>
<evidence type="ECO:0000256" key="2">
    <source>
        <dbReference type="ARBA" id="ARBA00023015"/>
    </source>
</evidence>
<dbReference type="InterPro" id="IPR044636">
    <property type="entry name" value="RADIALIS-like"/>
</dbReference>
<dbReference type="Proteomes" id="UP001153076">
    <property type="component" value="Unassembled WGS sequence"/>
</dbReference>
<dbReference type="OrthoDB" id="118550at2759"/>